<gene>
    <name evidence="1" type="ORF">Q4Q35_13200</name>
</gene>
<name>A0ABT8WC82_9FLAO</name>
<proteinExistence type="predicted"/>
<dbReference type="Proteomes" id="UP001176883">
    <property type="component" value="Unassembled WGS sequence"/>
</dbReference>
<evidence type="ECO:0000313" key="1">
    <source>
        <dbReference type="EMBL" id="MDO5970768.1"/>
    </source>
</evidence>
<comment type="caution">
    <text evidence="1">The sequence shown here is derived from an EMBL/GenBank/DDBJ whole genome shotgun (WGS) entry which is preliminary data.</text>
</comment>
<organism evidence="1 2">
    <name type="scientific">Flavivirga aquimarina</name>
    <dbReference type="NCBI Taxonomy" id="2027862"/>
    <lineage>
        <taxon>Bacteria</taxon>
        <taxon>Pseudomonadati</taxon>
        <taxon>Bacteroidota</taxon>
        <taxon>Flavobacteriia</taxon>
        <taxon>Flavobacteriales</taxon>
        <taxon>Flavobacteriaceae</taxon>
        <taxon>Flavivirga</taxon>
    </lineage>
</organism>
<keyword evidence="2" id="KW-1185">Reference proteome</keyword>
<dbReference type="RefSeq" id="WP_303278466.1">
    <property type="nucleotide sequence ID" value="NZ_JAUOEK010000131.1"/>
</dbReference>
<accession>A0ABT8WC82</accession>
<dbReference type="EMBL" id="JAUOEK010000131">
    <property type="protein sequence ID" value="MDO5970768.1"/>
    <property type="molecule type" value="Genomic_DNA"/>
</dbReference>
<reference evidence="1" key="1">
    <citation type="submission" date="2023-07" db="EMBL/GenBank/DDBJ databases">
        <title>Two novel species in the genus Flavivirga.</title>
        <authorList>
            <person name="Kwon K."/>
        </authorList>
    </citation>
    <scope>NUCLEOTIDE SEQUENCE</scope>
    <source>
        <strain evidence="1">KCTC 52353</strain>
    </source>
</reference>
<protein>
    <submittedName>
        <fullName evidence="1">Uncharacterized protein</fullName>
    </submittedName>
</protein>
<evidence type="ECO:0000313" key="2">
    <source>
        <dbReference type="Proteomes" id="UP001176883"/>
    </source>
</evidence>
<sequence length="159" mass="19008">MREIPETFEKVIKDDSVNDLSFNIMPEKNVREKLFIKEYRCAKNYIEVEFSREYYTDMINSPSHLIFLSPLIQCQKLLYVYFCYYKNIEYSPGDERFKIWPTNFNIRLPELVKEEKNLVQRFWVNGVKQLPDGNWFVKCETQIGAIKMTGDALILPVEK</sequence>